<dbReference type="InterPro" id="IPR005303">
    <property type="entry name" value="MOCOS_middle"/>
</dbReference>
<dbReference type="Proteomes" id="UP001059617">
    <property type="component" value="Chromosome"/>
</dbReference>
<dbReference type="PANTHER" id="PTHR14237:SF19">
    <property type="entry name" value="MITOCHONDRIAL AMIDOXIME REDUCING COMPONENT 1"/>
    <property type="match status" value="1"/>
</dbReference>
<gene>
    <name evidence="2" type="ORF">Dfulv_42575</name>
</gene>
<evidence type="ECO:0000313" key="2">
    <source>
        <dbReference type="EMBL" id="UWP81722.1"/>
    </source>
</evidence>
<dbReference type="EMBL" id="CP073720">
    <property type="protein sequence ID" value="UWP81722.1"/>
    <property type="molecule type" value="Genomic_DNA"/>
</dbReference>
<dbReference type="Pfam" id="PF03476">
    <property type="entry name" value="MOSC_N"/>
    <property type="match status" value="1"/>
</dbReference>
<dbReference type="SUPFAM" id="SSF50800">
    <property type="entry name" value="PK beta-barrel domain-like"/>
    <property type="match status" value="1"/>
</dbReference>
<proteinExistence type="predicted"/>
<dbReference type="PROSITE" id="PS51340">
    <property type="entry name" value="MOSC"/>
    <property type="match status" value="1"/>
</dbReference>
<name>A0ABY5VVE7_9ACTN</name>
<dbReference type="PANTHER" id="PTHR14237">
    <property type="entry name" value="MOLYBDOPTERIN COFACTOR SULFURASE MOSC"/>
    <property type="match status" value="1"/>
</dbReference>
<dbReference type="InterPro" id="IPR005302">
    <property type="entry name" value="MoCF_Sase_C"/>
</dbReference>
<dbReference type="SUPFAM" id="SSF141673">
    <property type="entry name" value="MOSC N-terminal domain-like"/>
    <property type="match status" value="1"/>
</dbReference>
<dbReference type="RefSeq" id="WP_259859491.1">
    <property type="nucleotide sequence ID" value="NZ_BAAAST010000063.1"/>
</dbReference>
<dbReference type="Pfam" id="PF03473">
    <property type="entry name" value="MOSC"/>
    <property type="match status" value="1"/>
</dbReference>
<evidence type="ECO:0000313" key="3">
    <source>
        <dbReference type="Proteomes" id="UP001059617"/>
    </source>
</evidence>
<dbReference type="InterPro" id="IPR011037">
    <property type="entry name" value="Pyrv_Knase-like_insert_dom_sf"/>
</dbReference>
<organism evidence="2 3">
    <name type="scientific">Dactylosporangium fulvum</name>
    <dbReference type="NCBI Taxonomy" id="53359"/>
    <lineage>
        <taxon>Bacteria</taxon>
        <taxon>Bacillati</taxon>
        <taxon>Actinomycetota</taxon>
        <taxon>Actinomycetes</taxon>
        <taxon>Micromonosporales</taxon>
        <taxon>Micromonosporaceae</taxon>
        <taxon>Dactylosporangium</taxon>
    </lineage>
</organism>
<evidence type="ECO:0000259" key="1">
    <source>
        <dbReference type="PROSITE" id="PS51340"/>
    </source>
</evidence>
<protein>
    <submittedName>
        <fullName evidence="2">MOSC domain-containing protein</fullName>
    </submittedName>
</protein>
<sequence length="303" mass="33706">MTLSWGDCKTPFRVASTAWIHSKCWLEGGTTWDARDVRLIYLATYPIKSCYRVEADSAEVEPWGLAGDRRWLVVDDDLKLITQREWPALGRVRPTYVSQGLVLQAQGASSIEVPFPTGTTTDVRHFKQWIAATPAGGEVDRWLTEVIGRRAHLVHLDDPTRRRVDPEYSRPDDRVSFADGFPLLLTNMASLDAVNDWLAEEGDAPVEMTRFRPNVVVGGAAAWAEDGWLGRRIVIGDVSFRVPKPCSRCVLTTIDPETGEKGRQPLRVLGQRRKFPGGIMFGVNLIPDGRGKIAIGDEVAVVD</sequence>
<reference evidence="2" key="1">
    <citation type="submission" date="2021-04" db="EMBL/GenBank/DDBJ databases">
        <authorList>
            <person name="Hartkoorn R.C."/>
            <person name="Beaudoing E."/>
            <person name="Hot D."/>
        </authorList>
    </citation>
    <scope>NUCLEOTIDE SEQUENCE</scope>
    <source>
        <strain evidence="2">NRRL B-16292</strain>
    </source>
</reference>
<accession>A0ABY5VVE7</accession>
<feature type="domain" description="MOSC" evidence="1">
    <location>
        <begin position="157"/>
        <end position="302"/>
    </location>
</feature>
<reference evidence="2" key="2">
    <citation type="submission" date="2022-09" db="EMBL/GenBank/DDBJ databases">
        <title>Biosynthetic gene clusters of Dactylosporangioum fulvum.</title>
        <authorList>
            <person name="Caradec T."/>
        </authorList>
    </citation>
    <scope>NUCLEOTIDE SEQUENCE</scope>
    <source>
        <strain evidence="2">NRRL B-16292</strain>
    </source>
</reference>
<keyword evidence="3" id="KW-1185">Reference proteome</keyword>